<evidence type="ECO:0000313" key="3">
    <source>
        <dbReference type="EMBL" id="SFB67938.1"/>
    </source>
</evidence>
<dbReference type="InterPro" id="IPR051203">
    <property type="entry name" value="Polysaccharide_Synthase-Rel"/>
</dbReference>
<dbReference type="SUPFAM" id="SSF51735">
    <property type="entry name" value="NAD(P)-binding Rossmann-fold domains"/>
    <property type="match status" value="1"/>
</dbReference>
<dbReference type="InterPro" id="IPR036291">
    <property type="entry name" value="NAD(P)-bd_dom_sf"/>
</dbReference>
<dbReference type="CDD" id="cd05237">
    <property type="entry name" value="UDP_invert_4-6DH_SDR_e"/>
    <property type="match status" value="1"/>
</dbReference>
<protein>
    <submittedName>
        <fullName evidence="3">Polysaccharide biosynthesis protein</fullName>
    </submittedName>
</protein>
<organism evidence="3 4">
    <name type="scientific">Brevinema andersonii</name>
    <dbReference type="NCBI Taxonomy" id="34097"/>
    <lineage>
        <taxon>Bacteria</taxon>
        <taxon>Pseudomonadati</taxon>
        <taxon>Spirochaetota</taxon>
        <taxon>Spirochaetia</taxon>
        <taxon>Brevinematales</taxon>
        <taxon>Brevinemataceae</taxon>
        <taxon>Brevinema</taxon>
    </lineage>
</organism>
<dbReference type="STRING" id="34097.SAMN02745150_00125"/>
<name>A0A1I1D4C0_BREAD</name>
<sequence length="424" mass="47190">MKILITSDVQSTLALHGLKNAEDLIKLTESDTKICLLSAPLSPEEIEKLPETEFRMLSLGDLIRQNAIASPPEFKDIVSRPETPVDQSVLESFYRNRVILVTGGEGYIGSEIVAHLLSLPIKQVIAFGHGENSINELIKKHGHHRNFKAVLGDVRDEEKLRRVFLEHKPNTIFHAAAHKHVPILEMYPEEAVKTNILGTKKLVSLAAEWKVERFVLVSTDKAVNPVSALGASKRIAEKICLSMDALIPDCRFATVRFGNVFGSTGSVVPTFLEQIAHNRPLTITDKNMVRYFMSIHEAVRLVLLAGTMDYGNLFSFDMGVPIALGELLEKLCAYYGVEPSQSCVNVIGNRGGEKFSEELIHSFEKILASPHEKLLILEDSGSIWSEKEINLLYAEFVDAASFGSKEEIFALFNKYISHYAGMNI</sequence>
<dbReference type="RefSeq" id="WP_159428104.1">
    <property type="nucleotide sequence ID" value="NZ_FOKY01000001.1"/>
</dbReference>
<evidence type="ECO:0000259" key="2">
    <source>
        <dbReference type="Pfam" id="PF02719"/>
    </source>
</evidence>
<dbReference type="Gene3D" id="3.40.50.720">
    <property type="entry name" value="NAD(P)-binding Rossmann-like Domain"/>
    <property type="match status" value="1"/>
</dbReference>
<comment type="similarity">
    <text evidence="1">Belongs to the polysaccharide synthase family.</text>
</comment>
<evidence type="ECO:0000313" key="4">
    <source>
        <dbReference type="Proteomes" id="UP000240042"/>
    </source>
</evidence>
<proteinExistence type="inferred from homology"/>
<dbReference type="PANTHER" id="PTHR43318">
    <property type="entry name" value="UDP-N-ACETYLGLUCOSAMINE 4,6-DEHYDRATASE"/>
    <property type="match status" value="1"/>
</dbReference>
<dbReference type="AlphaFoldDB" id="A0A1I1D4C0"/>
<keyword evidence="4" id="KW-1185">Reference proteome</keyword>
<dbReference type="InterPro" id="IPR003869">
    <property type="entry name" value="Polysac_CapD-like"/>
</dbReference>
<feature type="domain" description="Polysaccharide biosynthesis protein CapD-like" evidence="2">
    <location>
        <begin position="99"/>
        <end position="377"/>
    </location>
</feature>
<gene>
    <name evidence="3" type="ORF">SAMN02745150_00125</name>
</gene>
<dbReference type="EMBL" id="FOKY01000001">
    <property type="protein sequence ID" value="SFB67938.1"/>
    <property type="molecule type" value="Genomic_DNA"/>
</dbReference>
<dbReference type="OrthoDB" id="9803111at2"/>
<dbReference type="Proteomes" id="UP000240042">
    <property type="component" value="Unassembled WGS sequence"/>
</dbReference>
<accession>A0A1I1D4C0</accession>
<reference evidence="4" key="1">
    <citation type="submission" date="2016-10" db="EMBL/GenBank/DDBJ databases">
        <authorList>
            <person name="Varghese N."/>
            <person name="Submissions S."/>
        </authorList>
    </citation>
    <scope>NUCLEOTIDE SEQUENCE [LARGE SCALE GENOMIC DNA]</scope>
    <source>
        <strain evidence="4">ATCC 43811</strain>
    </source>
</reference>
<dbReference type="PANTHER" id="PTHR43318:SF1">
    <property type="entry name" value="POLYSACCHARIDE BIOSYNTHESIS PROTEIN EPSC-RELATED"/>
    <property type="match status" value="1"/>
</dbReference>
<dbReference type="Pfam" id="PF02719">
    <property type="entry name" value="Polysacc_synt_2"/>
    <property type="match status" value="1"/>
</dbReference>
<evidence type="ECO:0000256" key="1">
    <source>
        <dbReference type="ARBA" id="ARBA00007430"/>
    </source>
</evidence>